<dbReference type="GO" id="GO:0008137">
    <property type="term" value="F:NADH dehydrogenase (ubiquinone) activity"/>
    <property type="evidence" value="ECO:0007669"/>
    <property type="project" value="InterPro"/>
</dbReference>
<dbReference type="RefSeq" id="WP_079416991.1">
    <property type="nucleotide sequence ID" value="NZ_MBTG01000030.1"/>
</dbReference>
<feature type="domain" description="NADH:ubiquinone oxidoreductase 30kDa subunit" evidence="3">
    <location>
        <begin position="245"/>
        <end position="360"/>
    </location>
</feature>
<dbReference type="Pfam" id="PF00329">
    <property type="entry name" value="Complex1_30kDa"/>
    <property type="match status" value="1"/>
</dbReference>
<feature type="compositionally biased region" description="Low complexity" evidence="2">
    <location>
        <begin position="118"/>
        <end position="133"/>
    </location>
</feature>
<dbReference type="PANTHER" id="PTHR10884:SF14">
    <property type="entry name" value="NADH DEHYDROGENASE [UBIQUINONE] IRON-SULFUR PROTEIN 3, MITOCHONDRIAL"/>
    <property type="match status" value="1"/>
</dbReference>
<evidence type="ECO:0000256" key="2">
    <source>
        <dbReference type="SAM" id="MobiDB-lite"/>
    </source>
</evidence>
<dbReference type="Gene3D" id="3.30.460.80">
    <property type="entry name" value="NADH:ubiquinone oxidoreductase, 30kDa subunit"/>
    <property type="match status" value="1"/>
</dbReference>
<proteinExistence type="inferred from homology"/>
<evidence type="ECO:0000313" key="4">
    <source>
        <dbReference type="EMBL" id="OPH51332.1"/>
    </source>
</evidence>
<evidence type="ECO:0000259" key="3">
    <source>
        <dbReference type="Pfam" id="PF00329"/>
    </source>
</evidence>
<dbReference type="EMBL" id="MBTG01000030">
    <property type="protein sequence ID" value="OPH51332.1"/>
    <property type="molecule type" value="Genomic_DNA"/>
</dbReference>
<name>A0A1V4HEN1_9BACL</name>
<accession>A0A1V4HEN1</accession>
<feature type="compositionally biased region" description="Polar residues" evidence="2">
    <location>
        <begin position="97"/>
        <end position="109"/>
    </location>
</feature>
<gene>
    <name evidence="4" type="ORF">BC351_34775</name>
</gene>
<feature type="region of interest" description="Disordered" evidence="2">
    <location>
        <begin position="1"/>
        <end position="210"/>
    </location>
</feature>
<dbReference type="SUPFAM" id="SSF143243">
    <property type="entry name" value="Nqo5-like"/>
    <property type="match status" value="1"/>
</dbReference>
<sequence length="366" mass="38916">MSDEKKPEGKVEPKADQTPAEEAKQKNESPLEKAADEIGELTPEASSHETPLSADVQAAVDRAAENQAADPAAQTTSEPSDAPAAELAERAPIADAANSSEAAQTTDTASDAPKSDDAAQAAEPAAEVKASDAAAERAAARAARLAARAAAEPTGEPASAATATPAPAAAGDDEKAAKAQAAAEARAARASARAKTESAEPDAPKVPSPNQPLLDRLVAILKADVGEDAVVDAFINERDAHRPYVVIHSSRWPQAALTLRDHEELRCDYLRNLSGVDQETHLEVAYHLLSLTHKQEYCVKVKTDREQPSIPSVALTWPTADWNEREVYDLLGIDFPGHPNLVRIMMPDDWVGHPLRKDYEPLDPEV</sequence>
<evidence type="ECO:0000313" key="5">
    <source>
        <dbReference type="Proteomes" id="UP000190626"/>
    </source>
</evidence>
<dbReference type="InterPro" id="IPR037232">
    <property type="entry name" value="NADH_quin_OxRdtase_su_C/D-like"/>
</dbReference>
<feature type="compositionally biased region" description="Low complexity" evidence="2">
    <location>
        <begin position="178"/>
        <end position="193"/>
    </location>
</feature>
<comment type="similarity">
    <text evidence="1">Belongs to the complex I 30 kDa subunit family.</text>
</comment>
<keyword evidence="5" id="KW-1185">Reference proteome</keyword>
<reference evidence="5" key="1">
    <citation type="submission" date="2016-07" db="EMBL/GenBank/DDBJ databases">
        <authorList>
            <person name="Florea S."/>
            <person name="Webb J.S."/>
            <person name="Jaromczyk J."/>
            <person name="Schardl C.L."/>
        </authorList>
    </citation>
    <scope>NUCLEOTIDE SEQUENCE [LARGE SCALE GENOMIC DNA]</scope>
    <source>
        <strain evidence="5">CY1</strain>
    </source>
</reference>
<feature type="compositionally biased region" description="Low complexity" evidence="2">
    <location>
        <begin position="140"/>
        <end position="170"/>
    </location>
</feature>
<dbReference type="STRING" id="1469647.BC351_34775"/>
<feature type="compositionally biased region" description="Basic and acidic residues" evidence="2">
    <location>
        <begin position="1"/>
        <end position="36"/>
    </location>
</feature>
<dbReference type="PANTHER" id="PTHR10884">
    <property type="entry name" value="NADH DEHYDROGENASE UBIQUINONE IRON-SULFUR PROTEIN 3"/>
    <property type="match status" value="1"/>
</dbReference>
<protein>
    <recommendedName>
        <fullName evidence="3">NADH:ubiquinone oxidoreductase 30kDa subunit domain-containing protein</fullName>
    </recommendedName>
</protein>
<dbReference type="AlphaFoldDB" id="A0A1V4HEN1"/>
<comment type="caution">
    <text evidence="4">The sequence shown here is derived from an EMBL/GenBank/DDBJ whole genome shotgun (WGS) entry which is preliminary data.</text>
</comment>
<dbReference type="InterPro" id="IPR001268">
    <property type="entry name" value="NADH_UbQ_OxRdtase_30kDa_su"/>
</dbReference>
<dbReference type="OrthoDB" id="9803286at2"/>
<organism evidence="4 5">
    <name type="scientific">Paenibacillus ferrarius</name>
    <dbReference type="NCBI Taxonomy" id="1469647"/>
    <lineage>
        <taxon>Bacteria</taxon>
        <taxon>Bacillati</taxon>
        <taxon>Bacillota</taxon>
        <taxon>Bacilli</taxon>
        <taxon>Bacillales</taxon>
        <taxon>Paenibacillaceae</taxon>
        <taxon>Paenibacillus</taxon>
    </lineage>
</organism>
<dbReference type="Proteomes" id="UP000190626">
    <property type="component" value="Unassembled WGS sequence"/>
</dbReference>
<evidence type="ECO:0000256" key="1">
    <source>
        <dbReference type="ARBA" id="ARBA00007569"/>
    </source>
</evidence>